<reference evidence="2 3" key="1">
    <citation type="journal article" date="2015" name="Mol. Plant Microbe Interact.">
        <title>Genome, transcriptome, and functional analyses of Penicillium expansum provide new insights into secondary metabolism and pathogenicity.</title>
        <authorList>
            <person name="Ballester A.R."/>
            <person name="Marcet-Houben M."/>
            <person name="Levin E."/>
            <person name="Sela N."/>
            <person name="Selma-Lazaro C."/>
            <person name="Carmona L."/>
            <person name="Wisniewski M."/>
            <person name="Droby S."/>
            <person name="Gonzalez-Candelas L."/>
            <person name="Gabaldon T."/>
        </authorList>
    </citation>
    <scope>NUCLEOTIDE SEQUENCE [LARGE SCALE GENOMIC DNA]</scope>
    <source>
        <strain evidence="2 3">MD-8</strain>
    </source>
</reference>
<evidence type="ECO:0000259" key="1">
    <source>
        <dbReference type="Pfam" id="PF04909"/>
    </source>
</evidence>
<dbReference type="AlphaFoldDB" id="A0A0A2JUY9"/>
<gene>
    <name evidence="2" type="ORF">PEX2_049980</name>
</gene>
<sequence>MDNLGPLRHLIQSHPLIDHHAHNLLTRESATDYENYPLEAITSSADGRALENARTSLPSLRAITQLSELYGRHCADWTDIKTARDQSVREDYDDLIRKSLSGTHALLLDDSLSDDEDIEPASWHNSFTVSPTKRIVQIEALAEFTVLQVSNARKNGESVWNNFRQRFQDALAEALDDPNVVGFKSEICCRTGLDIDPYSSDDTTLGGSLIRILDSGTTRSGFEVDDKQICDWIVQQTLKAISFKKKAGVAKPLLFHTGLGDNRINLLRANPACLQPLIAQYTSADIVLLHAGYPYTREVGYLASAYPNVYLDLGKVFPMVSREAQTKVLRESLEIAPTNRLLWSTGGQFHPETFWLANRQFRQALETVLVDYVQQGDFTTAQATKIAADVLFNNSNRLYSLDLTPSYTPGE</sequence>
<dbReference type="InterPro" id="IPR032466">
    <property type="entry name" value="Metal_Hydrolase"/>
</dbReference>
<dbReference type="GeneID" id="27677692"/>
<dbReference type="EMBL" id="JQFZ01000191">
    <property type="protein sequence ID" value="KGO55510.1"/>
    <property type="molecule type" value="Genomic_DNA"/>
</dbReference>
<dbReference type="RefSeq" id="XP_016597603.1">
    <property type="nucleotide sequence ID" value="XM_016742273.1"/>
</dbReference>
<dbReference type="GO" id="GO:0016787">
    <property type="term" value="F:hydrolase activity"/>
    <property type="evidence" value="ECO:0007669"/>
    <property type="project" value="UniProtKB-KW"/>
</dbReference>
<comment type="caution">
    <text evidence="2">The sequence shown here is derived from an EMBL/GenBank/DDBJ whole genome shotgun (WGS) entry which is preliminary data.</text>
</comment>
<dbReference type="Proteomes" id="UP000030143">
    <property type="component" value="Unassembled WGS sequence"/>
</dbReference>
<dbReference type="VEuPathDB" id="FungiDB:PEXP_072840"/>
<evidence type="ECO:0000313" key="2">
    <source>
        <dbReference type="EMBL" id="KGO55510.1"/>
    </source>
</evidence>
<keyword evidence="2" id="KW-0378">Hydrolase</keyword>
<feature type="domain" description="Amidohydrolase-related" evidence="1">
    <location>
        <begin position="252"/>
        <end position="399"/>
    </location>
</feature>
<organism evidence="2 3">
    <name type="scientific">Penicillium expansum</name>
    <name type="common">Blue mold rot fungus</name>
    <dbReference type="NCBI Taxonomy" id="27334"/>
    <lineage>
        <taxon>Eukaryota</taxon>
        <taxon>Fungi</taxon>
        <taxon>Dikarya</taxon>
        <taxon>Ascomycota</taxon>
        <taxon>Pezizomycotina</taxon>
        <taxon>Eurotiomycetes</taxon>
        <taxon>Eurotiomycetidae</taxon>
        <taxon>Eurotiales</taxon>
        <taxon>Aspergillaceae</taxon>
        <taxon>Penicillium</taxon>
    </lineage>
</organism>
<dbReference type="PANTHER" id="PTHR43383:SF2">
    <property type="entry name" value="AMIDOHYDROLASE 2 FAMILY PROTEIN"/>
    <property type="match status" value="1"/>
</dbReference>
<accession>A0A0A2JUY9</accession>
<name>A0A0A2JUY9_PENEN</name>
<evidence type="ECO:0000313" key="3">
    <source>
        <dbReference type="Proteomes" id="UP000030143"/>
    </source>
</evidence>
<dbReference type="PANTHER" id="PTHR43383">
    <property type="entry name" value="NODULIN 6"/>
    <property type="match status" value="1"/>
</dbReference>
<dbReference type="InterPro" id="IPR006680">
    <property type="entry name" value="Amidohydro-rel"/>
</dbReference>
<dbReference type="Pfam" id="PF04909">
    <property type="entry name" value="Amidohydro_2"/>
    <property type="match status" value="1"/>
</dbReference>
<dbReference type="STRING" id="27334.A0A0A2JUY9"/>
<proteinExistence type="predicted"/>
<dbReference type="Gene3D" id="3.20.20.140">
    <property type="entry name" value="Metal-dependent hydrolases"/>
    <property type="match status" value="1"/>
</dbReference>
<protein>
    <submittedName>
        <fullName evidence="2">Amidohydrolase 2</fullName>
    </submittedName>
</protein>
<dbReference type="SUPFAM" id="SSF51556">
    <property type="entry name" value="Metallo-dependent hydrolases"/>
    <property type="match status" value="1"/>
</dbReference>
<dbReference type="HOGENOM" id="CLU_017290_4_0_1"/>
<keyword evidence="3" id="KW-1185">Reference proteome</keyword>